<comment type="function">
    <text evidence="8">Catalyzes the ATP-dependent amidation of deamido-NAD to form NAD. Uses ammonia as a nitrogen source.</text>
</comment>
<dbReference type="InterPro" id="IPR022926">
    <property type="entry name" value="NH(3)-dep_NAD(+)_synth"/>
</dbReference>
<comment type="subunit">
    <text evidence="8">Homodimer.</text>
</comment>
<evidence type="ECO:0000256" key="5">
    <source>
        <dbReference type="ARBA" id="ARBA00022840"/>
    </source>
</evidence>
<keyword evidence="7 8" id="KW-0520">NAD</keyword>
<dbReference type="GO" id="GO:0046872">
    <property type="term" value="F:metal ion binding"/>
    <property type="evidence" value="ECO:0007669"/>
    <property type="project" value="UniProtKB-KW"/>
</dbReference>
<evidence type="ECO:0000256" key="8">
    <source>
        <dbReference type="HAMAP-Rule" id="MF_00193"/>
    </source>
</evidence>
<comment type="catalytic activity">
    <reaction evidence="8 10">
        <text>deamido-NAD(+) + NH4(+) + ATP = AMP + diphosphate + NAD(+) + H(+)</text>
        <dbReference type="Rhea" id="RHEA:21188"/>
        <dbReference type="ChEBI" id="CHEBI:15378"/>
        <dbReference type="ChEBI" id="CHEBI:28938"/>
        <dbReference type="ChEBI" id="CHEBI:30616"/>
        <dbReference type="ChEBI" id="CHEBI:33019"/>
        <dbReference type="ChEBI" id="CHEBI:57540"/>
        <dbReference type="ChEBI" id="CHEBI:58437"/>
        <dbReference type="ChEBI" id="CHEBI:456215"/>
        <dbReference type="EC" id="6.3.1.5"/>
    </reaction>
</comment>
<dbReference type="EC" id="6.3.1.5" evidence="8 10"/>
<feature type="binding site" evidence="8">
    <location>
        <position position="138"/>
    </location>
    <ligand>
        <name>Mg(2+)</name>
        <dbReference type="ChEBI" id="CHEBI:18420"/>
    </ligand>
</feature>
<organism evidence="12 13">
    <name type="scientific">Syntrophothermus lipocalidus (strain DSM 12680 / TGB-C1)</name>
    <dbReference type="NCBI Taxonomy" id="643648"/>
    <lineage>
        <taxon>Bacteria</taxon>
        <taxon>Bacillati</taxon>
        <taxon>Bacillota</taxon>
        <taxon>Clostridia</taxon>
        <taxon>Eubacteriales</taxon>
        <taxon>Syntrophomonadaceae</taxon>
        <taxon>Syntrophothermus</taxon>
    </lineage>
</organism>
<dbReference type="GO" id="GO:0005524">
    <property type="term" value="F:ATP binding"/>
    <property type="evidence" value="ECO:0007669"/>
    <property type="project" value="UniProtKB-UniRule"/>
</dbReference>
<accession>D7CLD3</accession>
<evidence type="ECO:0000256" key="9">
    <source>
        <dbReference type="RuleBase" id="RU003811"/>
    </source>
</evidence>
<evidence type="ECO:0000256" key="4">
    <source>
        <dbReference type="ARBA" id="ARBA00022741"/>
    </source>
</evidence>
<dbReference type="InterPro" id="IPR014729">
    <property type="entry name" value="Rossmann-like_a/b/a_fold"/>
</dbReference>
<dbReference type="InterPro" id="IPR022310">
    <property type="entry name" value="NAD/GMP_synthase"/>
</dbReference>
<dbReference type="CDD" id="cd00553">
    <property type="entry name" value="NAD_synthase"/>
    <property type="match status" value="1"/>
</dbReference>
<feature type="binding site" evidence="8">
    <location>
        <position position="162"/>
    </location>
    <ligand>
        <name>ATP</name>
        <dbReference type="ChEBI" id="CHEBI:30616"/>
    </ligand>
</feature>
<name>D7CLD3_SYNLT</name>
<dbReference type="Proteomes" id="UP000000378">
    <property type="component" value="Chromosome"/>
</dbReference>
<evidence type="ECO:0000256" key="10">
    <source>
        <dbReference type="RuleBase" id="RU003812"/>
    </source>
</evidence>
<dbReference type="HOGENOM" id="CLU_059327_1_1_9"/>
<reference evidence="13" key="1">
    <citation type="journal article" date="2010" name="Stand. Genomic Sci.">
        <title>Complete genome sequence of Syntrophothermus lipocalidus type strain (TGB-C1T).</title>
        <authorList>
            <consortium name="US DOE Joint Genome Institute (JGI-PGF)"/>
            <person name="Djao O."/>
            <person name="Zhang X."/>
            <person name="Lucas S."/>
            <person name="Lapidus A."/>
            <person name="Glavina Del Rio T."/>
            <person name="Nolan M."/>
            <person name="Tice H."/>
            <person name="Cheng J."/>
            <person name="Han C."/>
            <person name="Tapia R."/>
            <person name="Goodwin L."/>
            <person name="Pitluck S."/>
            <person name="Liolios K."/>
            <person name="Ivanova N."/>
            <person name="Mavromatis K."/>
            <person name="Mikhailova N."/>
            <person name="Ovchinnikova G."/>
            <person name="Pati A."/>
            <person name="Brambilla E."/>
            <person name="Chen A."/>
            <person name="Palaniappan K."/>
            <person name="Land M."/>
            <person name="Hauser L."/>
            <person name="Chang Y."/>
            <person name="Jeffries C."/>
            <person name="Rohde M."/>
            <person name="Sikorski J."/>
            <person name="Spring S."/>
            <person name="Goker M."/>
            <person name="Detter J."/>
            <person name="Woyke T."/>
            <person name="Bristow J."/>
            <person name="Eisen J."/>
            <person name="Markowitz V."/>
            <person name="Hugenholtz P."/>
            <person name="Kyrpides N."/>
            <person name="Klenk H."/>
        </authorList>
    </citation>
    <scope>NUCLEOTIDE SEQUENCE [LARGE SCALE GENOMIC DNA]</scope>
    <source>
        <strain evidence="13">DSM 12680 / TGB-C1</strain>
    </source>
</reference>
<dbReference type="GO" id="GO:0009435">
    <property type="term" value="P:NAD+ biosynthetic process"/>
    <property type="evidence" value="ECO:0007669"/>
    <property type="project" value="UniProtKB-UniRule"/>
</dbReference>
<evidence type="ECO:0000256" key="2">
    <source>
        <dbReference type="ARBA" id="ARBA00022598"/>
    </source>
</evidence>
<dbReference type="RefSeq" id="WP_013174920.1">
    <property type="nucleotide sequence ID" value="NC_014220.1"/>
</dbReference>
<keyword evidence="13" id="KW-1185">Reference proteome</keyword>
<evidence type="ECO:0000256" key="3">
    <source>
        <dbReference type="ARBA" id="ARBA00022723"/>
    </source>
</evidence>
<evidence type="ECO:0000313" key="12">
    <source>
        <dbReference type="EMBL" id="ADI01518.1"/>
    </source>
</evidence>
<feature type="domain" description="NAD/GMP synthase" evidence="11">
    <location>
        <begin position="4"/>
        <end position="235"/>
    </location>
</feature>
<evidence type="ECO:0000259" key="11">
    <source>
        <dbReference type="Pfam" id="PF02540"/>
    </source>
</evidence>
<dbReference type="SUPFAM" id="SSF52402">
    <property type="entry name" value="Adenine nucleotide alpha hydrolases-like"/>
    <property type="match status" value="1"/>
</dbReference>
<gene>
    <name evidence="8" type="primary">nadE</name>
    <name evidence="12" type="ordered locus">Slip_0738</name>
</gene>
<evidence type="ECO:0000256" key="7">
    <source>
        <dbReference type="ARBA" id="ARBA00023027"/>
    </source>
</evidence>
<dbReference type="HAMAP" id="MF_00193">
    <property type="entry name" value="NadE_ammonia_dep"/>
    <property type="match status" value="1"/>
</dbReference>
<dbReference type="GO" id="GO:0004359">
    <property type="term" value="F:glutaminase activity"/>
    <property type="evidence" value="ECO:0007669"/>
    <property type="project" value="InterPro"/>
</dbReference>
<comment type="pathway">
    <text evidence="8">Cofactor biosynthesis; NAD(+) biosynthesis; NAD(+) from deamido-NAD(+) (ammonia route): step 1/1.</text>
</comment>
<protein>
    <recommendedName>
        <fullName evidence="8 10">NH(3)-dependent NAD(+) synthetase</fullName>
        <ecNumber evidence="8 10">6.3.1.5</ecNumber>
    </recommendedName>
</protein>
<feature type="binding site" evidence="8">
    <location>
        <position position="133"/>
    </location>
    <ligand>
        <name>ATP</name>
        <dbReference type="ChEBI" id="CHEBI:30616"/>
    </ligand>
</feature>
<dbReference type="eggNOG" id="COG0171">
    <property type="taxonomic scope" value="Bacteria"/>
</dbReference>
<feature type="binding site" evidence="8">
    <location>
        <begin position="25"/>
        <end position="32"/>
    </location>
    <ligand>
        <name>ATP</name>
        <dbReference type="ChEBI" id="CHEBI:30616"/>
    </ligand>
</feature>
<dbReference type="NCBIfam" id="TIGR00552">
    <property type="entry name" value="nadE"/>
    <property type="match status" value="1"/>
</dbReference>
<keyword evidence="6 8" id="KW-0460">Magnesium</keyword>
<feature type="binding site" description="in other chain" evidence="8">
    <location>
        <position position="113"/>
    </location>
    <ligand>
        <name>deamido-NAD(+)</name>
        <dbReference type="ChEBI" id="CHEBI:58437"/>
        <note>ligand shared between two neighboring subunits</note>
    </ligand>
</feature>
<evidence type="ECO:0000256" key="1">
    <source>
        <dbReference type="ARBA" id="ARBA00005859"/>
    </source>
</evidence>
<keyword evidence="5 8" id="KW-0067">ATP-binding</keyword>
<dbReference type="AlphaFoldDB" id="D7CLD3"/>
<dbReference type="STRING" id="643648.Slip_0738"/>
<dbReference type="Gene3D" id="3.40.50.620">
    <property type="entry name" value="HUPs"/>
    <property type="match status" value="1"/>
</dbReference>
<feature type="binding site" evidence="8">
    <location>
        <position position="184"/>
    </location>
    <ligand>
        <name>ATP</name>
        <dbReference type="ChEBI" id="CHEBI:30616"/>
    </ligand>
</feature>
<keyword evidence="3 8" id="KW-0479">Metal-binding</keyword>
<dbReference type="UniPathway" id="UPA00253">
    <property type="reaction ID" value="UER00333"/>
</dbReference>
<keyword evidence="2 8" id="KW-0436">Ligase</keyword>
<dbReference type="GO" id="GO:0008795">
    <property type="term" value="F:NAD+ synthase activity"/>
    <property type="evidence" value="ECO:0007669"/>
    <property type="project" value="UniProtKB-UniRule"/>
</dbReference>
<evidence type="ECO:0000256" key="6">
    <source>
        <dbReference type="ARBA" id="ARBA00022842"/>
    </source>
</evidence>
<dbReference type="GO" id="GO:0003952">
    <property type="term" value="F:NAD+ synthase (glutamine-hydrolyzing) activity"/>
    <property type="evidence" value="ECO:0007669"/>
    <property type="project" value="InterPro"/>
</dbReference>
<dbReference type="EMBL" id="CP002048">
    <property type="protein sequence ID" value="ADI01518.1"/>
    <property type="molecule type" value="Genomic_DNA"/>
</dbReference>
<keyword evidence="4 8" id="KW-0547">Nucleotide-binding</keyword>
<feature type="binding site" description="in other chain" evidence="8">
    <location>
        <position position="146"/>
    </location>
    <ligand>
        <name>deamido-NAD(+)</name>
        <dbReference type="ChEBI" id="CHEBI:58437"/>
        <note>ligand shared between two neighboring subunits</note>
    </ligand>
</feature>
<proteinExistence type="inferred from homology"/>
<feature type="binding site" description="in other chain" evidence="8">
    <location>
        <begin position="230"/>
        <end position="231"/>
    </location>
    <ligand>
        <name>deamido-NAD(+)</name>
        <dbReference type="ChEBI" id="CHEBI:58437"/>
        <note>ligand shared between two neighboring subunits</note>
    </ligand>
</feature>
<dbReference type="PANTHER" id="PTHR23090">
    <property type="entry name" value="NH 3 /GLUTAMINE-DEPENDENT NAD + SYNTHETASE"/>
    <property type="match status" value="1"/>
</dbReference>
<reference evidence="12 13" key="2">
    <citation type="journal article" date="2010" name="Stand. Genomic Sci.">
        <title>Complete genome sequence of Syntrophothermus lipocalidus type strain (TGB-C1).</title>
        <authorList>
            <person name="Djao O.D."/>
            <person name="Zhang X."/>
            <person name="Lucas S."/>
            <person name="Lapidus A."/>
            <person name="Del Rio T.G."/>
            <person name="Nolan M."/>
            <person name="Tice H."/>
            <person name="Cheng J.F."/>
            <person name="Han C."/>
            <person name="Tapia R."/>
            <person name="Goodwin L."/>
            <person name="Pitluck S."/>
            <person name="Liolios K."/>
            <person name="Ivanova N."/>
            <person name="Mavromatis K."/>
            <person name="Mikhailova N."/>
            <person name="Ovchinnikova G."/>
            <person name="Pati A."/>
            <person name="Brambilla E."/>
            <person name="Chen A."/>
            <person name="Palaniappan K."/>
            <person name="Land M."/>
            <person name="Hauser L."/>
            <person name="Chang Y.J."/>
            <person name="Jeffries C.D."/>
            <person name="Rohde M."/>
            <person name="Sikorski J."/>
            <person name="Spring S."/>
            <person name="Goker M."/>
            <person name="Detter J.C."/>
            <person name="Woyke T."/>
            <person name="Bristow J."/>
            <person name="Eisen J.A."/>
            <person name="Markowitz V."/>
            <person name="Hugenholtz P."/>
            <person name="Kyrpides N.C."/>
            <person name="Klenk H.P."/>
        </authorList>
    </citation>
    <scope>NUCLEOTIDE SEQUENCE [LARGE SCALE GENOMIC DNA]</scope>
    <source>
        <strain evidence="13">DSM 12680 / TGB-C1</strain>
    </source>
</reference>
<dbReference type="PANTHER" id="PTHR23090:SF9">
    <property type="entry name" value="GLUTAMINE-DEPENDENT NAD(+) SYNTHETASE"/>
    <property type="match status" value="1"/>
</dbReference>
<dbReference type="Pfam" id="PF02540">
    <property type="entry name" value="NAD_synthase"/>
    <property type="match status" value="1"/>
</dbReference>
<comment type="similarity">
    <text evidence="1 8 9">Belongs to the NAD synthetase family.</text>
</comment>
<sequence>MVVDLLTEWLKTRVQEAGAQGVVFGLSGGIDSAVVGALSRRAFGDDVLGIIMPCQSSVQDMLDAKLVADELSIPCIMVELDDAYQLLLGQYEAFVKIGNEEKARQVKGNIKPRLRMITLYYFAQALGYLVVGTSNRDELEVGYFTKYGDGGVDLMPIGALVKSQVRELAKFLGVPECIINKVPSAGLYENQTDEAEMGIRYEDLDRYLLTGEGTDEIVRKIRTMQKLSEHKRRLPPIPEL</sequence>
<feature type="binding site" evidence="8">
    <location>
        <position position="153"/>
    </location>
    <ligand>
        <name>deamido-NAD(+)</name>
        <dbReference type="ChEBI" id="CHEBI:58437"/>
        <note>ligand shared between two neighboring subunits</note>
    </ligand>
</feature>
<evidence type="ECO:0000313" key="13">
    <source>
        <dbReference type="Proteomes" id="UP000000378"/>
    </source>
</evidence>
<dbReference type="OrthoDB" id="9803818at2"/>
<dbReference type="KEGG" id="slp:Slip_0738"/>
<dbReference type="GO" id="GO:0005737">
    <property type="term" value="C:cytoplasm"/>
    <property type="evidence" value="ECO:0007669"/>
    <property type="project" value="InterPro"/>
</dbReference>
<dbReference type="InterPro" id="IPR003694">
    <property type="entry name" value="NAD_synthase"/>
</dbReference>
<feature type="binding site" evidence="8">
    <location>
        <position position="31"/>
    </location>
    <ligand>
        <name>Mg(2+)</name>
        <dbReference type="ChEBI" id="CHEBI:18420"/>
    </ligand>
</feature>